<sequence length="203" mass="23593">MEKGTRIRYFDANARKLAPARSKTAHSEFLRTGRIVRFEEAWLPQDRCYLSHEQVAEITKRRLQDAGEMTHSRLNSFHNSIHFPKMVFNRLIDDSPHLGYCHVTAAKTSFDKRTPVLWSFYFANFFAELCGEEQFFDKIDQSRSRMYFAVAMQSSDGGATVSIDKSIHRDGLLFQTQDPREALKNVLMLGARSDEMRKFIRSL</sequence>
<evidence type="ECO:0000313" key="1">
    <source>
        <dbReference type="EMBL" id="QCI98558.1"/>
    </source>
</evidence>
<dbReference type="Proteomes" id="UP000298545">
    <property type="component" value="Chromosome circular"/>
</dbReference>
<dbReference type="STRING" id="1367849.GCA_000518585_01082"/>
<dbReference type="RefSeq" id="WP_027673955.1">
    <property type="nucleotide sequence ID" value="NZ_CP039691.1"/>
</dbReference>
<protein>
    <submittedName>
        <fullName evidence="1">Uncharacterized protein</fullName>
    </submittedName>
</protein>
<evidence type="ECO:0000313" key="4">
    <source>
        <dbReference type="Proteomes" id="UP000826513"/>
    </source>
</evidence>
<keyword evidence="4" id="KW-1185">Reference proteome</keyword>
<organism evidence="1 3">
    <name type="scientific">Agrobacterium larrymoorei</name>
    <dbReference type="NCBI Taxonomy" id="160699"/>
    <lineage>
        <taxon>Bacteria</taxon>
        <taxon>Pseudomonadati</taxon>
        <taxon>Pseudomonadota</taxon>
        <taxon>Alphaproteobacteria</taxon>
        <taxon>Hyphomicrobiales</taxon>
        <taxon>Rhizobiaceae</taxon>
        <taxon>Rhizobium/Agrobacterium group</taxon>
        <taxon>Agrobacterium</taxon>
    </lineage>
</organism>
<gene>
    <name evidence="1" type="ORF">CFBP5473_12040</name>
    <name evidence="2" type="ORF">J5285_07690</name>
</gene>
<dbReference type="Proteomes" id="UP000826513">
    <property type="component" value="Chromosome 1"/>
</dbReference>
<dbReference type="OrthoDB" id="8276610at2"/>
<dbReference type="KEGG" id="alf:CFBP5473_12040"/>
<dbReference type="InterPro" id="IPR046597">
    <property type="entry name" value="DUF6656"/>
</dbReference>
<accession>A0A4D7DQF9</accession>
<dbReference type="AlphaFoldDB" id="A0A4D7DQF9"/>
<dbReference type="EMBL" id="CP039691">
    <property type="protein sequence ID" value="QCI98558.1"/>
    <property type="molecule type" value="Genomic_DNA"/>
</dbReference>
<reference evidence="2 4" key="2">
    <citation type="submission" date="2021-03" db="EMBL/GenBank/DDBJ databases">
        <title>Rapid diversification of plasmids in a genus of pathogenic and nitrogen fixing bacteria.</title>
        <authorList>
            <person name="Weisberg A.J."/>
            <person name="Miller M."/>
            <person name="Ream W."/>
            <person name="Grunwald N.J."/>
            <person name="Chang J.H."/>
        </authorList>
    </citation>
    <scope>NUCLEOTIDE SEQUENCE [LARGE SCALE GENOMIC DNA]</scope>
    <source>
        <strain evidence="2 4">AF3.44</strain>
    </source>
</reference>
<evidence type="ECO:0000313" key="3">
    <source>
        <dbReference type="Proteomes" id="UP000298545"/>
    </source>
</evidence>
<proteinExistence type="predicted"/>
<dbReference type="EMBL" id="CP072167">
    <property type="protein sequence ID" value="QYA05978.1"/>
    <property type="molecule type" value="Genomic_DNA"/>
</dbReference>
<reference evidence="1 3" key="1">
    <citation type="submission" date="2019-04" db="EMBL/GenBank/DDBJ databases">
        <title>Complete genome sequence of Agrobacterium larrymoorei CFBP5473.</title>
        <authorList>
            <person name="Haryono M."/>
            <person name="Chou L."/>
            <person name="Lin Y.-C."/>
            <person name="Lai E.-M."/>
            <person name="Kuo C.-H."/>
        </authorList>
    </citation>
    <scope>NUCLEOTIDE SEQUENCE [LARGE SCALE GENOMIC DNA]</scope>
    <source>
        <strain evidence="1 3">CFBP5473</strain>
    </source>
</reference>
<dbReference type="Pfam" id="PF20361">
    <property type="entry name" value="DUF6656"/>
    <property type="match status" value="1"/>
</dbReference>
<name>A0A4D7DQF9_9HYPH</name>
<evidence type="ECO:0000313" key="2">
    <source>
        <dbReference type="EMBL" id="QYA05978.1"/>
    </source>
</evidence>